<reference evidence="3" key="1">
    <citation type="submission" date="2015-08" db="EMBL/GenBank/DDBJ databases">
        <title>Vibrio galatheae sp. nov., a novel member of the Vibrionaceae family isolated from the Solomon Islands.</title>
        <authorList>
            <person name="Giubergia S."/>
            <person name="Machado H."/>
            <person name="Mateiu R.V."/>
            <person name="Gram L."/>
        </authorList>
    </citation>
    <scope>NUCLEOTIDE SEQUENCE [LARGE SCALE GENOMIC DNA]</scope>
    <source>
        <strain evidence="3">DSM 19134</strain>
    </source>
</reference>
<dbReference type="PATRIC" id="fig|171383.3.peg.3823"/>
<gene>
    <name evidence="2" type="ORF">AKJ31_18745</name>
</gene>
<dbReference type="GO" id="GO:0015074">
    <property type="term" value="P:DNA integration"/>
    <property type="evidence" value="ECO:0007669"/>
    <property type="project" value="InterPro"/>
</dbReference>
<accession>A0A0M0HVN9</accession>
<dbReference type="SUPFAM" id="SSF56349">
    <property type="entry name" value="DNA breaking-rejoining enzymes"/>
    <property type="match status" value="1"/>
</dbReference>
<organism evidence="2 3">
    <name type="scientific">Vibrio hepatarius</name>
    <dbReference type="NCBI Taxonomy" id="171383"/>
    <lineage>
        <taxon>Bacteria</taxon>
        <taxon>Pseudomonadati</taxon>
        <taxon>Pseudomonadota</taxon>
        <taxon>Gammaproteobacteria</taxon>
        <taxon>Vibrionales</taxon>
        <taxon>Vibrionaceae</taxon>
        <taxon>Vibrio</taxon>
        <taxon>Vibrio oreintalis group</taxon>
    </lineage>
</organism>
<keyword evidence="3" id="KW-1185">Reference proteome</keyword>
<evidence type="ECO:0000313" key="2">
    <source>
        <dbReference type="EMBL" id="KOO06129.1"/>
    </source>
</evidence>
<dbReference type="OrthoDB" id="5824039at2"/>
<evidence type="ECO:0008006" key="4">
    <source>
        <dbReference type="Google" id="ProtNLM"/>
    </source>
</evidence>
<dbReference type="GO" id="GO:0006310">
    <property type="term" value="P:DNA recombination"/>
    <property type="evidence" value="ECO:0007669"/>
    <property type="project" value="UniProtKB-KW"/>
</dbReference>
<dbReference type="InterPro" id="IPR011010">
    <property type="entry name" value="DNA_brk_join_enz"/>
</dbReference>
<dbReference type="Proteomes" id="UP000037530">
    <property type="component" value="Unassembled WGS sequence"/>
</dbReference>
<evidence type="ECO:0000313" key="3">
    <source>
        <dbReference type="Proteomes" id="UP000037530"/>
    </source>
</evidence>
<dbReference type="RefSeq" id="WP_053410598.1">
    <property type="nucleotide sequence ID" value="NZ_LHPI01000020.1"/>
</dbReference>
<evidence type="ECO:0000256" key="1">
    <source>
        <dbReference type="ARBA" id="ARBA00023172"/>
    </source>
</evidence>
<dbReference type="EMBL" id="LHPI01000020">
    <property type="protein sequence ID" value="KOO06129.1"/>
    <property type="molecule type" value="Genomic_DNA"/>
</dbReference>
<sequence>MSRKTRSKFVGLDDDFYGSPSATVEPLHLSELKLKCGGVTAYIDQLFYKGAPNYLANGQKKNGVDYIPVAGREQFARDIYLLLKTDFNRTKKGHFSELKLYIRWLDNTQKEPVDGDYFHPDLYSAFMDYHQDKCNRGEQQPATWSNARDMLSFFLRTLNRSTEAKALKSVKRARQSAKSHKGIDVVGELKPLLRCFIAAFGQFRRHFVEGTKPDIHPFWDEKKFNKVAKNQGWNRRQKSSYKRAFKIAVVTENSARNHFCRLAAMLAYCFTGQNTNPLLNLRFSDVRFTQEFHGKVYFDMTKARAKHLGFDTSMGFHKKTQEFFHQWLEVSKALQKESSTDWVFPYFMKSGEIKGCVDAGQTAPQNGVNLLTKKLGFAHINPSILRQTKIDTLMKVTSDIYLVSMSANNDVKTIKASYAHGNESDHKRNLAASNEALYDVVKNGTDPHEAASQAKYSYADVLSDYDYKRLRKEERENDAQTPLGVRCKDATKGAANTVKKNLEKMGIKQPEEKKCTDFLGCFECEFHRLVSEVEDIWLMMSFNDTLQQMKDYPAINSLPTDKFHKLCNTIESILTRFKAVSPNNYAQAQEKHSESPHPLYSDGYSLMDLLEAFS</sequence>
<dbReference type="InterPro" id="IPR013762">
    <property type="entry name" value="Integrase-like_cat_sf"/>
</dbReference>
<dbReference type="Gene3D" id="1.10.443.10">
    <property type="entry name" value="Intergrase catalytic core"/>
    <property type="match status" value="1"/>
</dbReference>
<dbReference type="GO" id="GO:0003677">
    <property type="term" value="F:DNA binding"/>
    <property type="evidence" value="ECO:0007669"/>
    <property type="project" value="InterPro"/>
</dbReference>
<dbReference type="STRING" id="171383.AKJ31_18745"/>
<dbReference type="AlphaFoldDB" id="A0A0M0HVN9"/>
<protein>
    <recommendedName>
        <fullName evidence="4">Integrase</fullName>
    </recommendedName>
</protein>
<proteinExistence type="predicted"/>
<comment type="caution">
    <text evidence="2">The sequence shown here is derived from an EMBL/GenBank/DDBJ whole genome shotgun (WGS) entry which is preliminary data.</text>
</comment>
<keyword evidence="1" id="KW-0233">DNA recombination</keyword>
<name>A0A0M0HVN9_9VIBR</name>